<evidence type="ECO:0000256" key="1">
    <source>
        <dbReference type="SAM" id="MobiDB-lite"/>
    </source>
</evidence>
<keyword evidence="3" id="KW-1185">Reference proteome</keyword>
<evidence type="ECO:0000313" key="3">
    <source>
        <dbReference type="Proteomes" id="UP001225316"/>
    </source>
</evidence>
<dbReference type="Proteomes" id="UP001225316">
    <property type="component" value="Unassembled WGS sequence"/>
</dbReference>
<dbReference type="RefSeq" id="WP_308950166.1">
    <property type="nucleotide sequence ID" value="NZ_JARXHW010000020.1"/>
</dbReference>
<comment type="caution">
    <text evidence="2">The sequence shown here is derived from an EMBL/GenBank/DDBJ whole genome shotgun (WGS) entry which is preliminary data.</text>
</comment>
<feature type="region of interest" description="Disordered" evidence="1">
    <location>
        <begin position="644"/>
        <end position="667"/>
    </location>
</feature>
<accession>A0ABU1AUN5</accession>
<sequence>MKIISPLLALGCGLIVGYFLFGRSEQAPVVSTSGQSHFSGASSLPASNSVQDSGASPEFEAFEPESGFSQEWLEAYERMTPVARYAALAEMMSTISVEDYPRILDQIRDQSEEGIGQLRNVVQQQWIATDPQGMLAYVETLDYKYQQSLRHYVFREWAKQDFDAAWATAQSLPIEKIREQMIASVIGGAAMESPHRVLSLLQAGQLPARQGQWMYRSVFQALAETDPAQARQMAAAMPPGDEKKFALLGSLDVWIQDDFNAALAWINSLPMDSGVFRARTELLQGIRSHDFEAVREIIDSQSDPELQKELLQQVQIQSSARGRSFDEIVEMLSWLEARMSPGDLKNKMSSTIYAMADSDLARTVDYAISLPYGQARLNALGAVANKMAQDDLESVIRFAGSLEYDDERTRVLDSITHQVLRQGAETAAAFILEHNDSVLQQRVAPQLVREWAAYDRASTIEWMGHLTDEEAIRRSQSELLRVWGAEDAAGAARYIEETFEVSQRSRVYRDVIGNLAYQDPQGAVAWLEHLPEDGVKNEKDIYSRIAGAYVNVDPLAASEWVDSLEVGKLRDASIKALAQKVVRFEPESAFIWANSVDNAAVRKDTQSSTIREWAKRDPDAAYQAVKDARIDAEEKVPLFKEIEKQRKPVSQSEEPSDYGPVMISVVN</sequence>
<dbReference type="EMBL" id="JARXHW010000020">
    <property type="protein sequence ID" value="MDQ8207855.1"/>
    <property type="molecule type" value="Genomic_DNA"/>
</dbReference>
<reference evidence="2 3" key="1">
    <citation type="submission" date="2023-04" db="EMBL/GenBank/DDBJ databases">
        <title>A novel bacteria isolated from coastal sediment.</title>
        <authorList>
            <person name="Liu X.-J."/>
            <person name="Du Z.-J."/>
        </authorList>
    </citation>
    <scope>NUCLEOTIDE SEQUENCE [LARGE SCALE GENOMIC DNA]</scope>
    <source>
        <strain evidence="2 3">SDUM461003</strain>
    </source>
</reference>
<gene>
    <name evidence="2" type="ORF">QEH52_10060</name>
</gene>
<protein>
    <recommendedName>
        <fullName evidence="4">HEAT repeat domain-containing protein</fullName>
    </recommendedName>
</protein>
<evidence type="ECO:0008006" key="4">
    <source>
        <dbReference type="Google" id="ProtNLM"/>
    </source>
</evidence>
<evidence type="ECO:0000313" key="2">
    <source>
        <dbReference type="EMBL" id="MDQ8207855.1"/>
    </source>
</evidence>
<organism evidence="2 3">
    <name type="scientific">Thalassobacterium maritimum</name>
    <dbReference type="NCBI Taxonomy" id="3041265"/>
    <lineage>
        <taxon>Bacteria</taxon>
        <taxon>Pseudomonadati</taxon>
        <taxon>Verrucomicrobiota</taxon>
        <taxon>Opitutia</taxon>
        <taxon>Puniceicoccales</taxon>
        <taxon>Coraliomargaritaceae</taxon>
        <taxon>Thalassobacterium</taxon>
    </lineage>
</organism>
<name>A0ABU1AUN5_9BACT</name>
<proteinExistence type="predicted"/>